<accession>A0ABY6Z4J7</accession>
<evidence type="ECO:0000313" key="2">
    <source>
        <dbReference type="EMBL" id="WAH37573.1"/>
    </source>
</evidence>
<dbReference type="InterPro" id="IPR007138">
    <property type="entry name" value="ABM_dom"/>
</dbReference>
<protein>
    <submittedName>
        <fullName evidence="2">Antibiotic biosynthesis monooxygenase</fullName>
    </submittedName>
</protein>
<dbReference type="PANTHER" id="PTHR37811:SF2">
    <property type="entry name" value="ABM DOMAIN-CONTAINING PROTEIN"/>
    <property type="match status" value="1"/>
</dbReference>
<dbReference type="SUPFAM" id="SSF54909">
    <property type="entry name" value="Dimeric alpha+beta barrel"/>
    <property type="match status" value="1"/>
</dbReference>
<name>A0ABY6Z4J7_9BACL</name>
<dbReference type="PANTHER" id="PTHR37811">
    <property type="entry name" value="BLL5343 PROTEIN"/>
    <property type="match status" value="1"/>
</dbReference>
<sequence>MNEMIAQTPNPPYYAVIFTSTPTANQNGYRDMAHELMKLVQDQPGFLGAESVENGLGIIVSYWDSLDAIRNWKNDERHSTAQAKGKTDWYKACRTRICRVEHDYGYEH</sequence>
<dbReference type="InterPro" id="IPR052936">
    <property type="entry name" value="Jasmonate_Hydroxylase-like"/>
</dbReference>
<feature type="domain" description="ABM" evidence="1">
    <location>
        <begin position="12"/>
        <end position="83"/>
    </location>
</feature>
<dbReference type="GO" id="GO:0004497">
    <property type="term" value="F:monooxygenase activity"/>
    <property type="evidence" value="ECO:0007669"/>
    <property type="project" value="UniProtKB-KW"/>
</dbReference>
<dbReference type="RefSeq" id="WP_268045075.1">
    <property type="nucleotide sequence ID" value="NZ_CP104064.1"/>
</dbReference>
<keyword evidence="2" id="KW-0560">Oxidoreductase</keyword>
<organism evidence="2 3">
    <name type="scientific">Alicyclobacillus dauci</name>
    <dbReference type="NCBI Taxonomy" id="1475485"/>
    <lineage>
        <taxon>Bacteria</taxon>
        <taxon>Bacillati</taxon>
        <taxon>Bacillota</taxon>
        <taxon>Bacilli</taxon>
        <taxon>Bacillales</taxon>
        <taxon>Alicyclobacillaceae</taxon>
        <taxon>Alicyclobacillus</taxon>
    </lineage>
</organism>
<proteinExistence type="predicted"/>
<dbReference type="Pfam" id="PF03992">
    <property type="entry name" value="ABM"/>
    <property type="match status" value="1"/>
</dbReference>
<reference evidence="2" key="1">
    <citation type="submission" date="2022-08" db="EMBL/GenBank/DDBJ databases">
        <title>Alicyclobacillus dauci DSM2870, complete genome.</title>
        <authorList>
            <person name="Wang Q."/>
            <person name="Cai R."/>
            <person name="Wang Z."/>
        </authorList>
    </citation>
    <scope>NUCLEOTIDE SEQUENCE</scope>
    <source>
        <strain evidence="2">DSM 28700</strain>
    </source>
</reference>
<keyword evidence="3" id="KW-1185">Reference proteome</keyword>
<evidence type="ECO:0000313" key="3">
    <source>
        <dbReference type="Proteomes" id="UP001164803"/>
    </source>
</evidence>
<dbReference type="Proteomes" id="UP001164803">
    <property type="component" value="Chromosome"/>
</dbReference>
<dbReference type="EMBL" id="CP104064">
    <property type="protein sequence ID" value="WAH37573.1"/>
    <property type="molecule type" value="Genomic_DNA"/>
</dbReference>
<evidence type="ECO:0000259" key="1">
    <source>
        <dbReference type="Pfam" id="PF03992"/>
    </source>
</evidence>
<gene>
    <name evidence="2" type="ORF">NZD86_03315</name>
</gene>
<dbReference type="Gene3D" id="3.30.70.100">
    <property type="match status" value="1"/>
</dbReference>
<dbReference type="InterPro" id="IPR011008">
    <property type="entry name" value="Dimeric_a/b-barrel"/>
</dbReference>
<keyword evidence="2" id="KW-0503">Monooxygenase</keyword>